<evidence type="ECO:0000313" key="2">
    <source>
        <dbReference type="Proteomes" id="UP000294887"/>
    </source>
</evidence>
<accession>A0A4R1F2F6</accession>
<sequence>MDNLMNQVLNNIPEILKRADEPSTTIADKDYSFEKWQPLMATMKPFLNEEVTRLGISTEGKSEMDLVKEVFTTQEKLSM</sequence>
<proteinExistence type="predicted"/>
<dbReference type="RefSeq" id="WP_131905874.1">
    <property type="nucleotide sequence ID" value="NZ_BAAAFU010000004.1"/>
</dbReference>
<dbReference type="Proteomes" id="UP000294887">
    <property type="component" value="Unassembled WGS sequence"/>
</dbReference>
<reference evidence="1 2" key="1">
    <citation type="submission" date="2019-03" db="EMBL/GenBank/DDBJ databases">
        <title>Genomic Encyclopedia of Type Strains, Phase IV (KMG-IV): sequencing the most valuable type-strain genomes for metagenomic binning, comparative biology and taxonomic classification.</title>
        <authorList>
            <person name="Goeker M."/>
        </authorList>
    </citation>
    <scope>NUCLEOTIDE SEQUENCE [LARGE SCALE GENOMIC DNA]</scope>
    <source>
        <strain evidence="1 2">DSM 24830</strain>
    </source>
</reference>
<organism evidence="1 2">
    <name type="scientific">Cocleimonas flava</name>
    <dbReference type="NCBI Taxonomy" id="634765"/>
    <lineage>
        <taxon>Bacteria</taxon>
        <taxon>Pseudomonadati</taxon>
        <taxon>Pseudomonadota</taxon>
        <taxon>Gammaproteobacteria</taxon>
        <taxon>Thiotrichales</taxon>
        <taxon>Thiotrichaceae</taxon>
        <taxon>Cocleimonas</taxon>
    </lineage>
</organism>
<dbReference type="OrthoDB" id="9884825at2"/>
<dbReference type="AlphaFoldDB" id="A0A4R1F2F6"/>
<keyword evidence="2" id="KW-1185">Reference proteome</keyword>
<name>A0A4R1F2F6_9GAMM</name>
<dbReference type="EMBL" id="SMFQ01000003">
    <property type="protein sequence ID" value="TCJ87610.1"/>
    <property type="molecule type" value="Genomic_DNA"/>
</dbReference>
<comment type="caution">
    <text evidence="1">The sequence shown here is derived from an EMBL/GenBank/DDBJ whole genome shotgun (WGS) entry which is preliminary data.</text>
</comment>
<protein>
    <submittedName>
        <fullName evidence="1">Uncharacterized protein</fullName>
    </submittedName>
</protein>
<gene>
    <name evidence="1" type="ORF">EV695_2122</name>
</gene>
<evidence type="ECO:0000313" key="1">
    <source>
        <dbReference type="EMBL" id="TCJ87610.1"/>
    </source>
</evidence>